<name>A0ABW4ERA7_9PSEU</name>
<feature type="compositionally biased region" description="Polar residues" evidence="1">
    <location>
        <begin position="181"/>
        <end position="194"/>
    </location>
</feature>
<dbReference type="RefSeq" id="WP_344721156.1">
    <property type="nucleotide sequence ID" value="NZ_BAAAUS010000007.1"/>
</dbReference>
<protein>
    <submittedName>
        <fullName evidence="3">Peptidase inhibitor family I36 protein</fullName>
    </submittedName>
</protein>
<feature type="region of interest" description="Disordered" evidence="1">
    <location>
        <begin position="181"/>
        <end position="231"/>
    </location>
</feature>
<evidence type="ECO:0000313" key="4">
    <source>
        <dbReference type="Proteomes" id="UP001597114"/>
    </source>
</evidence>
<dbReference type="PANTHER" id="PTHR39335:SF1">
    <property type="entry name" value="BLL4220 PROTEIN"/>
    <property type="match status" value="1"/>
</dbReference>
<proteinExistence type="predicted"/>
<feature type="compositionally biased region" description="Low complexity" evidence="1">
    <location>
        <begin position="195"/>
        <end position="216"/>
    </location>
</feature>
<feature type="signal peptide" evidence="2">
    <location>
        <begin position="1"/>
        <end position="28"/>
    </location>
</feature>
<dbReference type="InterPro" id="IPR011024">
    <property type="entry name" value="G_crystallin-like"/>
</dbReference>
<evidence type="ECO:0000256" key="1">
    <source>
        <dbReference type="SAM" id="MobiDB-lite"/>
    </source>
</evidence>
<reference evidence="4" key="1">
    <citation type="journal article" date="2019" name="Int. J. Syst. Evol. Microbiol.">
        <title>The Global Catalogue of Microorganisms (GCM) 10K type strain sequencing project: providing services to taxonomists for standard genome sequencing and annotation.</title>
        <authorList>
            <consortium name="The Broad Institute Genomics Platform"/>
            <consortium name="The Broad Institute Genome Sequencing Center for Infectious Disease"/>
            <person name="Wu L."/>
            <person name="Ma J."/>
        </authorList>
    </citation>
    <scope>NUCLEOTIDE SEQUENCE [LARGE SCALE GENOMIC DNA]</scope>
    <source>
        <strain evidence="4">CCM 7043</strain>
    </source>
</reference>
<dbReference type="Pfam" id="PF03640">
    <property type="entry name" value="Lipoprotein_15"/>
    <property type="match status" value="2"/>
</dbReference>
<dbReference type="SUPFAM" id="SSF49695">
    <property type="entry name" value="gamma-Crystallin-like"/>
    <property type="match status" value="1"/>
</dbReference>
<keyword evidence="2" id="KW-0732">Signal</keyword>
<comment type="caution">
    <text evidence="3">The sequence shown here is derived from an EMBL/GenBank/DDBJ whole genome shotgun (WGS) entry which is preliminary data.</text>
</comment>
<gene>
    <name evidence="3" type="ORF">ACFSJD_08740</name>
</gene>
<dbReference type="InterPro" id="IPR005297">
    <property type="entry name" value="Lipoprotein_repeat"/>
</dbReference>
<evidence type="ECO:0000313" key="3">
    <source>
        <dbReference type="EMBL" id="MFD1517572.1"/>
    </source>
</evidence>
<dbReference type="Pfam" id="PF03995">
    <property type="entry name" value="Inhibitor_I36"/>
    <property type="match status" value="1"/>
</dbReference>
<dbReference type="Proteomes" id="UP001597114">
    <property type="component" value="Unassembled WGS sequence"/>
</dbReference>
<dbReference type="Gene3D" id="2.60.20.10">
    <property type="entry name" value="Crystallins"/>
    <property type="match status" value="1"/>
</dbReference>
<keyword evidence="4" id="KW-1185">Reference proteome</keyword>
<sequence>MKKVIRAVRYGAVALASLAALTACSFQAAAPALPVPQVGALGQVVGSSPPPIANSMGQVQVFGGPTTGTLALPTNHSAAPSIQLQAVNNPQIGTYVTDSAGMTLYRSAADSTNPPQSTCNGNCAATFPPLVVGSSAKIYTAGVNASSVGYVQRSDGTYQVTINGSPMYYYWQDQQPGQINGQGVANNWSTVSPTGGNAASGQSSRGQSSGRQSAGGQSSGGAGSAPVEGRPNELTVYEGANFGGEFTDLEGSFSDFSTVDLNDKITSITNNTGKDVCFWTDANFQASEVKVPAGVTVAQLSQPFDDKISSEKQC</sequence>
<evidence type="ECO:0000256" key="2">
    <source>
        <dbReference type="SAM" id="SignalP"/>
    </source>
</evidence>
<dbReference type="PANTHER" id="PTHR39335">
    <property type="entry name" value="BLL4220 PROTEIN"/>
    <property type="match status" value="1"/>
</dbReference>
<organism evidence="3 4">
    <name type="scientific">Pseudonocardia yunnanensis</name>
    <dbReference type="NCBI Taxonomy" id="58107"/>
    <lineage>
        <taxon>Bacteria</taxon>
        <taxon>Bacillati</taxon>
        <taxon>Actinomycetota</taxon>
        <taxon>Actinomycetes</taxon>
        <taxon>Pseudonocardiales</taxon>
        <taxon>Pseudonocardiaceae</taxon>
        <taxon>Pseudonocardia</taxon>
    </lineage>
</organism>
<accession>A0ABW4ERA7</accession>
<dbReference type="EMBL" id="JBHUCO010000009">
    <property type="protein sequence ID" value="MFD1517572.1"/>
    <property type="molecule type" value="Genomic_DNA"/>
</dbReference>
<feature type="chain" id="PRO_5045300347" evidence="2">
    <location>
        <begin position="29"/>
        <end position="314"/>
    </location>
</feature>
<dbReference type="PROSITE" id="PS51257">
    <property type="entry name" value="PROKAR_LIPOPROTEIN"/>
    <property type="match status" value="1"/>
</dbReference>